<protein>
    <submittedName>
        <fullName evidence="5">BnaA03g00320D protein</fullName>
    </submittedName>
</protein>
<dbReference type="OMA" id="IDGEWGY"/>
<keyword evidence="4" id="KW-0067">ATP-binding</keyword>
<keyword evidence="1" id="KW-0808">Transferase</keyword>
<keyword evidence="2" id="KW-0547">Nucleotide-binding</keyword>
<evidence type="ECO:0000256" key="4">
    <source>
        <dbReference type="ARBA" id="ARBA00022840"/>
    </source>
</evidence>
<dbReference type="EMBL" id="LK032010">
    <property type="protein sequence ID" value="CDY11196.1"/>
    <property type="molecule type" value="Genomic_DNA"/>
</dbReference>
<accession>A0A078FCX5</accession>
<evidence type="ECO:0000313" key="5">
    <source>
        <dbReference type="EMBL" id="CDY11196.1"/>
    </source>
</evidence>
<name>A0A078FCX5_BRANA</name>
<evidence type="ECO:0000256" key="1">
    <source>
        <dbReference type="ARBA" id="ARBA00022679"/>
    </source>
</evidence>
<dbReference type="Proteomes" id="UP000028999">
    <property type="component" value="Unassembled WGS sequence"/>
</dbReference>
<evidence type="ECO:0000256" key="2">
    <source>
        <dbReference type="ARBA" id="ARBA00022741"/>
    </source>
</evidence>
<dbReference type="InterPro" id="IPR052059">
    <property type="entry name" value="CR_Ser/Thr_kinase"/>
</dbReference>
<evidence type="ECO:0000256" key="3">
    <source>
        <dbReference type="ARBA" id="ARBA00022777"/>
    </source>
</evidence>
<sequence>MGLHARGEILSTIDPRLGSDYDGGEARVVLAVGLLCCHQNPASRPSMRGVLRFLNGEEEVAEIDGEWGYSKSSRSDFGSIFLGYVPSSSSKASSSSFVTRITSTSRVTSGG</sequence>
<organism evidence="5 6">
    <name type="scientific">Brassica napus</name>
    <name type="common">Rape</name>
    <dbReference type="NCBI Taxonomy" id="3708"/>
    <lineage>
        <taxon>Eukaryota</taxon>
        <taxon>Viridiplantae</taxon>
        <taxon>Streptophyta</taxon>
        <taxon>Embryophyta</taxon>
        <taxon>Tracheophyta</taxon>
        <taxon>Spermatophyta</taxon>
        <taxon>Magnoliopsida</taxon>
        <taxon>eudicotyledons</taxon>
        <taxon>Gunneridae</taxon>
        <taxon>Pentapetalae</taxon>
        <taxon>rosids</taxon>
        <taxon>malvids</taxon>
        <taxon>Brassicales</taxon>
        <taxon>Brassicaceae</taxon>
        <taxon>Brassiceae</taxon>
        <taxon>Brassica</taxon>
    </lineage>
</organism>
<dbReference type="Gramene" id="CDY11196">
    <property type="protein sequence ID" value="CDY11196"/>
    <property type="gene ID" value="GSBRNA2T00049214001"/>
</dbReference>
<keyword evidence="3" id="KW-0418">Kinase</keyword>
<dbReference type="PANTHER" id="PTHR47973">
    <property type="entry name" value="CYSTEINE-RICH RECEPTOR-LIKE PROTEIN KINASE 3"/>
    <property type="match status" value="1"/>
</dbReference>
<evidence type="ECO:0000313" key="6">
    <source>
        <dbReference type="Proteomes" id="UP000028999"/>
    </source>
</evidence>
<proteinExistence type="predicted"/>
<dbReference type="STRING" id="3708.A0A078FCX5"/>
<dbReference type="GO" id="GO:0016301">
    <property type="term" value="F:kinase activity"/>
    <property type="evidence" value="ECO:0007669"/>
    <property type="project" value="UniProtKB-KW"/>
</dbReference>
<reference evidence="5 6" key="1">
    <citation type="journal article" date="2014" name="Science">
        <title>Plant genetics. Early allopolyploid evolution in the post-Neolithic Brassica napus oilseed genome.</title>
        <authorList>
            <person name="Chalhoub B."/>
            <person name="Denoeud F."/>
            <person name="Liu S."/>
            <person name="Parkin I.A."/>
            <person name="Tang H."/>
            <person name="Wang X."/>
            <person name="Chiquet J."/>
            <person name="Belcram H."/>
            <person name="Tong C."/>
            <person name="Samans B."/>
            <person name="Correa M."/>
            <person name="Da Silva C."/>
            <person name="Just J."/>
            <person name="Falentin C."/>
            <person name="Koh C.S."/>
            <person name="Le Clainche I."/>
            <person name="Bernard M."/>
            <person name="Bento P."/>
            <person name="Noel B."/>
            <person name="Labadie K."/>
            <person name="Alberti A."/>
            <person name="Charles M."/>
            <person name="Arnaud D."/>
            <person name="Guo H."/>
            <person name="Daviaud C."/>
            <person name="Alamery S."/>
            <person name="Jabbari K."/>
            <person name="Zhao M."/>
            <person name="Edger P.P."/>
            <person name="Chelaifa H."/>
            <person name="Tack D."/>
            <person name="Lassalle G."/>
            <person name="Mestiri I."/>
            <person name="Schnel N."/>
            <person name="Le Paslier M.C."/>
            <person name="Fan G."/>
            <person name="Renault V."/>
            <person name="Bayer P.E."/>
            <person name="Golicz A.A."/>
            <person name="Manoli S."/>
            <person name="Lee T.H."/>
            <person name="Thi V.H."/>
            <person name="Chalabi S."/>
            <person name="Hu Q."/>
            <person name="Fan C."/>
            <person name="Tollenaere R."/>
            <person name="Lu Y."/>
            <person name="Battail C."/>
            <person name="Shen J."/>
            <person name="Sidebottom C.H."/>
            <person name="Wang X."/>
            <person name="Canaguier A."/>
            <person name="Chauveau A."/>
            <person name="Berard A."/>
            <person name="Deniot G."/>
            <person name="Guan M."/>
            <person name="Liu Z."/>
            <person name="Sun F."/>
            <person name="Lim Y.P."/>
            <person name="Lyons E."/>
            <person name="Town C.D."/>
            <person name="Bancroft I."/>
            <person name="Wang X."/>
            <person name="Meng J."/>
            <person name="Ma J."/>
            <person name="Pires J.C."/>
            <person name="King G.J."/>
            <person name="Brunel D."/>
            <person name="Delourme R."/>
            <person name="Renard M."/>
            <person name="Aury J.M."/>
            <person name="Adams K.L."/>
            <person name="Batley J."/>
            <person name="Snowdon R.J."/>
            <person name="Tost J."/>
            <person name="Edwards D."/>
            <person name="Zhou Y."/>
            <person name="Hua W."/>
            <person name="Sharpe A.G."/>
            <person name="Paterson A.H."/>
            <person name="Guan C."/>
            <person name="Wincker P."/>
        </authorList>
    </citation>
    <scope>NUCLEOTIDE SEQUENCE [LARGE SCALE GENOMIC DNA]</scope>
    <source>
        <strain evidence="6">cv. Darmor-bzh</strain>
    </source>
</reference>
<gene>
    <name evidence="5" type="primary">BnaA03g00320D</name>
    <name evidence="5" type="ORF">GSBRNA2T00049214001</name>
</gene>
<keyword evidence="6" id="KW-1185">Reference proteome</keyword>
<dbReference type="PaxDb" id="3708-A0A078FCX5"/>
<dbReference type="Gene3D" id="1.10.510.10">
    <property type="entry name" value="Transferase(Phosphotransferase) domain 1"/>
    <property type="match status" value="1"/>
</dbReference>
<dbReference type="AlphaFoldDB" id="A0A078FCX5"/>
<dbReference type="GO" id="GO:0005524">
    <property type="term" value="F:ATP binding"/>
    <property type="evidence" value="ECO:0007669"/>
    <property type="project" value="UniProtKB-KW"/>
</dbReference>